<dbReference type="PANTHER" id="PTHR42866">
    <property type="entry name" value="3-DEOXY-MANNO-OCTULOSONATE CYTIDYLYLTRANSFERASE"/>
    <property type="match status" value="1"/>
</dbReference>
<keyword evidence="1" id="KW-0808">Transferase</keyword>
<dbReference type="InterPro" id="IPR004528">
    <property type="entry name" value="KdsB"/>
</dbReference>
<reference evidence="3" key="1">
    <citation type="submission" date="2018-05" db="EMBL/GenBank/DDBJ databases">
        <authorList>
            <person name="Lanie J.A."/>
            <person name="Ng W.-L."/>
            <person name="Kazmierczak K.M."/>
            <person name="Andrzejewski T.M."/>
            <person name="Davidsen T.M."/>
            <person name="Wayne K.J."/>
            <person name="Tettelin H."/>
            <person name="Glass J.I."/>
            <person name="Rusch D."/>
            <person name="Podicherti R."/>
            <person name="Tsui H.-C.T."/>
            <person name="Winkler M.E."/>
        </authorList>
    </citation>
    <scope>NUCLEOTIDE SEQUENCE</scope>
</reference>
<dbReference type="NCBIfam" id="TIGR00466">
    <property type="entry name" value="kdsB"/>
    <property type="match status" value="1"/>
</dbReference>
<dbReference type="Pfam" id="PF02348">
    <property type="entry name" value="CTP_transf_3"/>
    <property type="match status" value="1"/>
</dbReference>
<evidence type="ECO:0000256" key="2">
    <source>
        <dbReference type="ARBA" id="ARBA00022695"/>
    </source>
</evidence>
<dbReference type="GO" id="GO:0008690">
    <property type="term" value="F:3-deoxy-manno-octulosonate cytidylyltransferase activity"/>
    <property type="evidence" value="ECO:0007669"/>
    <property type="project" value="InterPro"/>
</dbReference>
<evidence type="ECO:0000256" key="1">
    <source>
        <dbReference type="ARBA" id="ARBA00022679"/>
    </source>
</evidence>
<dbReference type="CDD" id="cd02517">
    <property type="entry name" value="CMP-KDO-Synthetase"/>
    <property type="match status" value="1"/>
</dbReference>
<dbReference type="NCBIfam" id="NF003948">
    <property type="entry name" value="PRK05450.1-1"/>
    <property type="match status" value="1"/>
</dbReference>
<proteinExistence type="predicted"/>
<dbReference type="InterPro" id="IPR029044">
    <property type="entry name" value="Nucleotide-diphossugar_trans"/>
</dbReference>
<dbReference type="InterPro" id="IPR003329">
    <property type="entry name" value="Cytidylyl_trans"/>
</dbReference>
<dbReference type="AlphaFoldDB" id="A0A382EXQ0"/>
<gene>
    <name evidence="3" type="ORF">METZ01_LOCUS208322</name>
</gene>
<dbReference type="NCBIfam" id="NF003952">
    <property type="entry name" value="PRK05450.1-5"/>
    <property type="match status" value="1"/>
</dbReference>
<dbReference type="SUPFAM" id="SSF53448">
    <property type="entry name" value="Nucleotide-diphospho-sugar transferases"/>
    <property type="match status" value="1"/>
</dbReference>
<name>A0A382EXQ0_9ZZZZ</name>
<protein>
    <recommendedName>
        <fullName evidence="4">3-deoxy-manno-octulosonate cytidylyltransferase</fullName>
    </recommendedName>
</protein>
<evidence type="ECO:0008006" key="4">
    <source>
        <dbReference type="Google" id="ProtNLM"/>
    </source>
</evidence>
<dbReference type="PANTHER" id="PTHR42866:SF2">
    <property type="entry name" value="3-DEOXY-MANNO-OCTULOSONATE CYTIDYLYLTRANSFERASE, MITOCHONDRIAL"/>
    <property type="match status" value="1"/>
</dbReference>
<organism evidence="3">
    <name type="scientific">marine metagenome</name>
    <dbReference type="NCBI Taxonomy" id="408172"/>
    <lineage>
        <taxon>unclassified sequences</taxon>
        <taxon>metagenomes</taxon>
        <taxon>ecological metagenomes</taxon>
    </lineage>
</organism>
<keyword evidence="2" id="KW-0548">Nucleotidyltransferase</keyword>
<sequence length="251" mass="27513">MNQRATDPALVVIPARMASVRLPDKPLADVHGQPMIVHVWRRAKEADVGPVLVAAAEQAIVDAVEGAGGQAILTDPNHPSGSDRIWEAVENYDPEGRYEKIINLQGDLPTMDAEQIRFVLDLLQPGSVDISTLAAEITETYEREEPSVVKAVVSMPPGARQGRGLYFTRVAAPSGKGPLYHHIGIYGYRRAALERFVKLPPGHLEQRERLEQLRALEAGMVIEVGLVDRVPFGVDTPADLERARRALDPKT</sequence>
<dbReference type="Gene3D" id="3.90.550.10">
    <property type="entry name" value="Spore Coat Polysaccharide Biosynthesis Protein SpsA, Chain A"/>
    <property type="match status" value="1"/>
</dbReference>
<dbReference type="GO" id="GO:0005829">
    <property type="term" value="C:cytosol"/>
    <property type="evidence" value="ECO:0007669"/>
    <property type="project" value="TreeGrafter"/>
</dbReference>
<dbReference type="EMBL" id="UINC01046888">
    <property type="protein sequence ID" value="SVB55468.1"/>
    <property type="molecule type" value="Genomic_DNA"/>
</dbReference>
<evidence type="ECO:0000313" key="3">
    <source>
        <dbReference type="EMBL" id="SVB55468.1"/>
    </source>
</evidence>
<accession>A0A382EXQ0</accession>